<dbReference type="PANTHER" id="PTHR43546">
    <property type="entry name" value="UPF0173 METAL-DEPENDENT HYDROLASE MJ1163-RELATED"/>
    <property type="match status" value="1"/>
</dbReference>
<dbReference type="RefSeq" id="WP_274457549.1">
    <property type="nucleotide sequence ID" value="NZ_CP067097.1"/>
</dbReference>
<dbReference type="InterPro" id="IPR036922">
    <property type="entry name" value="Rieske_2Fe-2S_sf"/>
</dbReference>
<evidence type="ECO:0000313" key="7">
    <source>
        <dbReference type="Proteomes" id="UP001232973"/>
    </source>
</evidence>
<dbReference type="InterPro" id="IPR057330">
    <property type="entry name" value="SCP2_Rv3818"/>
</dbReference>
<evidence type="ECO:0000256" key="1">
    <source>
        <dbReference type="ARBA" id="ARBA00022714"/>
    </source>
</evidence>
<evidence type="ECO:0000256" key="2">
    <source>
        <dbReference type="ARBA" id="ARBA00022723"/>
    </source>
</evidence>
<dbReference type="EMBL" id="JAUSTP010000031">
    <property type="protein sequence ID" value="MDQ0191120.1"/>
    <property type="molecule type" value="Genomic_DNA"/>
</dbReference>
<dbReference type="SUPFAM" id="SSF50022">
    <property type="entry name" value="ISP domain"/>
    <property type="match status" value="1"/>
</dbReference>
<dbReference type="InterPro" id="IPR050114">
    <property type="entry name" value="UPF0173_UPF0282_UlaG_hydrolase"/>
</dbReference>
<gene>
    <name evidence="6" type="ORF">J2S03_002988</name>
</gene>
<protein>
    <submittedName>
        <fullName evidence="6">UDP-MurNAc hydroxylase</fullName>
    </submittedName>
</protein>
<dbReference type="Proteomes" id="UP001232973">
    <property type="component" value="Unassembled WGS sequence"/>
</dbReference>
<dbReference type="Gene3D" id="3.60.15.10">
    <property type="entry name" value="Ribonuclease Z/Hydroxyacylglutathione hydrolase-like"/>
    <property type="match status" value="1"/>
</dbReference>
<dbReference type="InterPro" id="IPR017941">
    <property type="entry name" value="Rieske_2Fe-2S"/>
</dbReference>
<keyword evidence="7" id="KW-1185">Reference proteome</keyword>
<proteinExistence type="predicted"/>
<dbReference type="Pfam" id="PF00355">
    <property type="entry name" value="Rieske"/>
    <property type="match status" value="1"/>
</dbReference>
<keyword evidence="2" id="KW-0479">Metal-binding</keyword>
<accession>A0ABT9XLX1</accession>
<dbReference type="PROSITE" id="PS51296">
    <property type="entry name" value="RIESKE"/>
    <property type="match status" value="1"/>
</dbReference>
<keyword evidence="1" id="KW-0001">2Fe-2S</keyword>
<comment type="caution">
    <text evidence="6">The sequence shown here is derived from an EMBL/GenBank/DDBJ whole genome shotgun (WGS) entry which is preliminary data.</text>
</comment>
<sequence>MKITFLGQAGLFIETKHGSILCDPWFNTAYFASWFPFPSNEFVDIKKISNPTYLYISHLHHDHFDPKFLRDHVSKNAIVLLPDFPLNHLEQELRAIGFEHFVHTKNCTPVEMDGLRFMIYALTAPTDGPIGDSGLMVDDGETRIFNQNDSRPVDMDLLNSFGPFDALFLQFSGAIWYPMVYKFPKQALDALSRKKRENELARALRYINEIDAKYVVPSAGPPCFLDDDLYYLNDLNRDETNIFPDQTVFLEYMEERGVHSGRLMIPDSVMTLEHGQCHVEHPLPDDEVAAIFKEKDAYLKAYQARQRATIEAARASWPRGQVNVLESLKSWFEPLMQQADLTAAGINGNIILDLDDEKICLDFQRRKVEAWDGKEWDYIFEIDRALVEKCVVEHYEDWVNELFLSCRFRAERKGGFNEHVYNFFKCLSQERLQYLEGYLAEKAPVKDLFECEGYLVQRRCPHLKADLARFGHVEDGILTCRMHGWQFDLETGRCLTSDDRQLYTKKLDAGKEVPAARR</sequence>
<dbReference type="Gene3D" id="2.102.10.10">
    <property type="entry name" value="Rieske [2Fe-2S] iron-sulphur domain"/>
    <property type="match status" value="1"/>
</dbReference>
<evidence type="ECO:0000256" key="4">
    <source>
        <dbReference type="ARBA" id="ARBA00023014"/>
    </source>
</evidence>
<dbReference type="CDD" id="cd03467">
    <property type="entry name" value="Rieske"/>
    <property type="match status" value="1"/>
</dbReference>
<dbReference type="Pfam" id="PF25451">
    <property type="entry name" value="SCP2_Rv3818"/>
    <property type="match status" value="1"/>
</dbReference>
<evidence type="ECO:0000259" key="5">
    <source>
        <dbReference type="PROSITE" id="PS51296"/>
    </source>
</evidence>
<feature type="domain" description="Rieske" evidence="5">
    <location>
        <begin position="454"/>
        <end position="495"/>
    </location>
</feature>
<dbReference type="SUPFAM" id="SSF56281">
    <property type="entry name" value="Metallo-hydrolase/oxidoreductase"/>
    <property type="match status" value="1"/>
</dbReference>
<evidence type="ECO:0000313" key="6">
    <source>
        <dbReference type="EMBL" id="MDQ0191120.1"/>
    </source>
</evidence>
<dbReference type="Pfam" id="PF13483">
    <property type="entry name" value="Lactamase_B_3"/>
    <property type="match status" value="1"/>
</dbReference>
<keyword evidence="4" id="KW-0411">Iron-sulfur</keyword>
<reference evidence="6 7" key="1">
    <citation type="submission" date="2023-07" db="EMBL/GenBank/DDBJ databases">
        <title>Genomic Encyclopedia of Type Strains, Phase IV (KMG-IV): sequencing the most valuable type-strain genomes for metagenomic binning, comparative biology and taxonomic classification.</title>
        <authorList>
            <person name="Goeker M."/>
        </authorList>
    </citation>
    <scope>NUCLEOTIDE SEQUENCE [LARGE SCALE GENOMIC DNA]</scope>
    <source>
        <strain evidence="6 7">DSM 4006</strain>
    </source>
</reference>
<organism evidence="6 7">
    <name type="scientific">Alicyclobacillus cycloheptanicus</name>
    <dbReference type="NCBI Taxonomy" id="1457"/>
    <lineage>
        <taxon>Bacteria</taxon>
        <taxon>Bacillati</taxon>
        <taxon>Bacillota</taxon>
        <taxon>Bacilli</taxon>
        <taxon>Bacillales</taxon>
        <taxon>Alicyclobacillaceae</taxon>
        <taxon>Alicyclobacillus</taxon>
    </lineage>
</organism>
<dbReference type="PANTHER" id="PTHR43546:SF3">
    <property type="entry name" value="UPF0173 METAL-DEPENDENT HYDROLASE MJ1163"/>
    <property type="match status" value="1"/>
</dbReference>
<name>A0ABT9XLX1_9BACL</name>
<dbReference type="InterPro" id="IPR036866">
    <property type="entry name" value="RibonucZ/Hydroxyglut_hydro"/>
</dbReference>
<evidence type="ECO:0000256" key="3">
    <source>
        <dbReference type="ARBA" id="ARBA00023004"/>
    </source>
</evidence>
<keyword evidence="3" id="KW-0408">Iron</keyword>